<protein>
    <recommendedName>
        <fullName evidence="7">5'-nucleotidase SurE</fullName>
        <ecNumber evidence="7">3.1.3.5</ecNumber>
    </recommendedName>
    <alternativeName>
        <fullName evidence="7">Nucleoside 5'-monophosphate phosphohydrolase</fullName>
    </alternativeName>
</protein>
<keyword evidence="3 7" id="KW-0963">Cytoplasm</keyword>
<dbReference type="OrthoDB" id="9780815at2"/>
<keyword evidence="5 7" id="KW-0547">Nucleotide-binding</keyword>
<dbReference type="EMBL" id="CP038015">
    <property type="protein sequence ID" value="QBP42601.1"/>
    <property type="molecule type" value="Genomic_DNA"/>
</dbReference>
<dbReference type="HAMAP" id="MF_00060">
    <property type="entry name" value="SurE"/>
    <property type="match status" value="1"/>
</dbReference>
<proteinExistence type="inferred from homology"/>
<dbReference type="InterPro" id="IPR036523">
    <property type="entry name" value="SurE-like_sf"/>
</dbReference>
<dbReference type="EC" id="3.1.3.5" evidence="7"/>
<evidence type="ECO:0000256" key="5">
    <source>
        <dbReference type="ARBA" id="ARBA00022741"/>
    </source>
</evidence>
<keyword evidence="4 7" id="KW-0479">Metal-binding</keyword>
<dbReference type="KEGG" id="panc:E2636_16250"/>
<evidence type="ECO:0000256" key="3">
    <source>
        <dbReference type="ARBA" id="ARBA00022490"/>
    </source>
</evidence>
<feature type="binding site" evidence="7">
    <location>
        <position position="8"/>
    </location>
    <ligand>
        <name>a divalent metal cation</name>
        <dbReference type="ChEBI" id="CHEBI:60240"/>
    </ligand>
</feature>
<comment type="function">
    <text evidence="7">Nucleotidase that shows phosphatase activity on nucleoside 5'-monophosphates.</text>
</comment>
<feature type="binding site" evidence="7">
    <location>
        <position position="96"/>
    </location>
    <ligand>
        <name>a divalent metal cation</name>
        <dbReference type="ChEBI" id="CHEBI:60240"/>
    </ligand>
</feature>
<gene>
    <name evidence="7 9" type="primary">surE</name>
    <name evidence="9" type="ORF">E2636_16250</name>
</gene>
<name>A0A4P7A136_9BACL</name>
<dbReference type="GO" id="GO:0008254">
    <property type="term" value="F:3'-nucleotidase activity"/>
    <property type="evidence" value="ECO:0007669"/>
    <property type="project" value="TreeGrafter"/>
</dbReference>
<dbReference type="GO" id="GO:0046872">
    <property type="term" value="F:metal ion binding"/>
    <property type="evidence" value="ECO:0007669"/>
    <property type="project" value="UniProtKB-UniRule"/>
</dbReference>
<evidence type="ECO:0000256" key="4">
    <source>
        <dbReference type="ARBA" id="ARBA00022723"/>
    </source>
</evidence>
<dbReference type="SUPFAM" id="SSF64167">
    <property type="entry name" value="SurE-like"/>
    <property type="match status" value="1"/>
</dbReference>
<accession>A0A4P7A136</accession>
<dbReference type="AlphaFoldDB" id="A0A4P7A136"/>
<feature type="binding site" evidence="7">
    <location>
        <position position="9"/>
    </location>
    <ligand>
        <name>a divalent metal cation</name>
        <dbReference type="ChEBI" id="CHEBI:60240"/>
    </ligand>
</feature>
<comment type="similarity">
    <text evidence="2 7">Belongs to the SurE nucleotidase family.</text>
</comment>
<evidence type="ECO:0000256" key="1">
    <source>
        <dbReference type="ARBA" id="ARBA00000815"/>
    </source>
</evidence>
<comment type="catalytic activity">
    <reaction evidence="1 7">
        <text>a ribonucleoside 5'-phosphate + H2O = a ribonucleoside + phosphate</text>
        <dbReference type="Rhea" id="RHEA:12484"/>
        <dbReference type="ChEBI" id="CHEBI:15377"/>
        <dbReference type="ChEBI" id="CHEBI:18254"/>
        <dbReference type="ChEBI" id="CHEBI:43474"/>
        <dbReference type="ChEBI" id="CHEBI:58043"/>
        <dbReference type="EC" id="3.1.3.5"/>
    </reaction>
</comment>
<sequence>MRFLVTNDDGVFSPGLAAIVEVLQQYGEVNVVCPNQDKSAAGHSITLLKPLYVNETSVFGEEVKAWTVNGTPADCVKMALEVLLPNEIDLVVSGMNMGSNTGRDIYYSGTIAGAREASFFKIPAIAVSLDIFNEDLTDFSSSKKLFSNVLETILSKQHTSNLLLNINIPHIDESQYKGIRFAELDYSIHQYKLNEVNEPSGPVYYLLKDHQMQLPLTTSTSDIILLQQGFITVTPLEVRLTDQNYTNEIESFSSFSTLATYESEGRNPFSIKTS</sequence>
<dbReference type="GO" id="GO:0004309">
    <property type="term" value="F:exopolyphosphatase activity"/>
    <property type="evidence" value="ECO:0007669"/>
    <property type="project" value="TreeGrafter"/>
</dbReference>
<evidence type="ECO:0000256" key="7">
    <source>
        <dbReference type="HAMAP-Rule" id="MF_00060"/>
    </source>
</evidence>
<keyword evidence="6 7" id="KW-0378">Hydrolase</keyword>
<comment type="subcellular location">
    <subcellularLocation>
        <location evidence="7">Cytoplasm</location>
    </subcellularLocation>
</comment>
<dbReference type="GO" id="GO:0000166">
    <property type="term" value="F:nucleotide binding"/>
    <property type="evidence" value="ECO:0007669"/>
    <property type="project" value="UniProtKB-KW"/>
</dbReference>
<evidence type="ECO:0000259" key="8">
    <source>
        <dbReference type="Pfam" id="PF01975"/>
    </source>
</evidence>
<dbReference type="InterPro" id="IPR030048">
    <property type="entry name" value="SurE"/>
</dbReference>
<dbReference type="PANTHER" id="PTHR30457:SF12">
    <property type="entry name" value="5'_3'-NUCLEOTIDASE SURE"/>
    <property type="match status" value="1"/>
</dbReference>
<feature type="binding site" evidence="7">
    <location>
        <position position="39"/>
    </location>
    <ligand>
        <name>a divalent metal cation</name>
        <dbReference type="ChEBI" id="CHEBI:60240"/>
    </ligand>
</feature>
<dbReference type="NCBIfam" id="TIGR00087">
    <property type="entry name" value="surE"/>
    <property type="match status" value="1"/>
</dbReference>
<dbReference type="Proteomes" id="UP000294292">
    <property type="component" value="Chromosome"/>
</dbReference>
<dbReference type="PANTHER" id="PTHR30457">
    <property type="entry name" value="5'-NUCLEOTIDASE SURE"/>
    <property type="match status" value="1"/>
</dbReference>
<evidence type="ECO:0000256" key="2">
    <source>
        <dbReference type="ARBA" id="ARBA00011062"/>
    </source>
</evidence>
<dbReference type="GO" id="GO:0008253">
    <property type="term" value="F:5'-nucleotidase activity"/>
    <property type="evidence" value="ECO:0007669"/>
    <property type="project" value="UniProtKB-UniRule"/>
</dbReference>
<reference evidence="9 10" key="1">
    <citation type="submission" date="2019-03" db="EMBL/GenBank/DDBJ databases">
        <title>Complete genome sequence of Paenisporosarcina antarctica CGMCC 1.6503T.</title>
        <authorList>
            <person name="Rong J.-C."/>
            <person name="Chi N.-Y."/>
            <person name="Zhang Q.-F."/>
        </authorList>
    </citation>
    <scope>NUCLEOTIDE SEQUENCE [LARGE SCALE GENOMIC DNA]</scope>
    <source>
        <strain evidence="9 10">CGMCC 1.6503</strain>
    </source>
</reference>
<keyword evidence="10" id="KW-1185">Reference proteome</keyword>
<dbReference type="Gene3D" id="3.40.1210.10">
    <property type="entry name" value="Survival protein SurE-like phosphatase/nucleotidase"/>
    <property type="match status" value="1"/>
</dbReference>
<evidence type="ECO:0000256" key="6">
    <source>
        <dbReference type="ARBA" id="ARBA00022801"/>
    </source>
</evidence>
<comment type="cofactor">
    <cofactor evidence="7">
        <name>a divalent metal cation</name>
        <dbReference type="ChEBI" id="CHEBI:60240"/>
    </cofactor>
    <text evidence="7">Binds 1 divalent metal cation per subunit.</text>
</comment>
<organism evidence="9 10">
    <name type="scientific">Paenisporosarcina antarctica</name>
    <dbReference type="NCBI Taxonomy" id="417367"/>
    <lineage>
        <taxon>Bacteria</taxon>
        <taxon>Bacillati</taxon>
        <taxon>Bacillota</taxon>
        <taxon>Bacilli</taxon>
        <taxon>Bacillales</taxon>
        <taxon>Caryophanaceae</taxon>
        <taxon>Paenisporosarcina</taxon>
    </lineage>
</organism>
<evidence type="ECO:0000313" key="10">
    <source>
        <dbReference type="Proteomes" id="UP000294292"/>
    </source>
</evidence>
<feature type="domain" description="Survival protein SurE-like phosphatase/nucleotidase" evidence="8">
    <location>
        <begin position="4"/>
        <end position="184"/>
    </location>
</feature>
<dbReference type="InterPro" id="IPR002828">
    <property type="entry name" value="SurE-like_Pase/nucleotidase"/>
</dbReference>
<dbReference type="GO" id="GO:0005737">
    <property type="term" value="C:cytoplasm"/>
    <property type="evidence" value="ECO:0007669"/>
    <property type="project" value="UniProtKB-SubCell"/>
</dbReference>
<evidence type="ECO:0000313" key="9">
    <source>
        <dbReference type="EMBL" id="QBP42601.1"/>
    </source>
</evidence>
<dbReference type="Pfam" id="PF01975">
    <property type="entry name" value="SurE"/>
    <property type="match status" value="1"/>
</dbReference>